<evidence type="ECO:0000313" key="2">
    <source>
        <dbReference type="WBParaSite" id="PS1159_v2.g7243.t1"/>
    </source>
</evidence>
<sequence>MGLLSKLFIFSAGAYAGAYASQNYDIPRMPSLSDVEKKILKYVEQYRKDGTTPSADSSPLADIEKKINEYIDQFRKGASG</sequence>
<dbReference type="WBParaSite" id="PS1159_v2.g7243.t1">
    <property type="protein sequence ID" value="PS1159_v2.g7243.t1"/>
    <property type="gene ID" value="PS1159_v2.g7243"/>
</dbReference>
<accession>A0AC35GPQ5</accession>
<proteinExistence type="predicted"/>
<dbReference type="Proteomes" id="UP000887580">
    <property type="component" value="Unplaced"/>
</dbReference>
<protein>
    <submittedName>
        <fullName evidence="2">Uncharacterized protein</fullName>
    </submittedName>
</protein>
<evidence type="ECO:0000313" key="1">
    <source>
        <dbReference type="Proteomes" id="UP000887580"/>
    </source>
</evidence>
<reference evidence="2" key="1">
    <citation type="submission" date="2022-11" db="UniProtKB">
        <authorList>
            <consortium name="WormBaseParasite"/>
        </authorList>
    </citation>
    <scope>IDENTIFICATION</scope>
</reference>
<name>A0AC35GPQ5_9BILA</name>
<organism evidence="1 2">
    <name type="scientific">Panagrolaimus sp. PS1159</name>
    <dbReference type="NCBI Taxonomy" id="55785"/>
    <lineage>
        <taxon>Eukaryota</taxon>
        <taxon>Metazoa</taxon>
        <taxon>Ecdysozoa</taxon>
        <taxon>Nematoda</taxon>
        <taxon>Chromadorea</taxon>
        <taxon>Rhabditida</taxon>
        <taxon>Tylenchina</taxon>
        <taxon>Panagrolaimomorpha</taxon>
        <taxon>Panagrolaimoidea</taxon>
        <taxon>Panagrolaimidae</taxon>
        <taxon>Panagrolaimus</taxon>
    </lineage>
</organism>